<dbReference type="AlphaFoldDB" id="A0A401NNW6"/>
<evidence type="ECO:0000256" key="1">
    <source>
        <dbReference type="SAM" id="SignalP"/>
    </source>
</evidence>
<evidence type="ECO:0008006" key="4">
    <source>
        <dbReference type="Google" id="ProtNLM"/>
    </source>
</evidence>
<keyword evidence="1" id="KW-0732">Signal</keyword>
<feature type="chain" id="PRO_5019292985" description="Chemokine interleukin-8-like domain-containing protein" evidence="1">
    <location>
        <begin position="20"/>
        <end position="140"/>
    </location>
</feature>
<dbReference type="EMBL" id="BFAA01006546">
    <property type="protein sequence ID" value="GCB62570.1"/>
    <property type="molecule type" value="Genomic_DNA"/>
</dbReference>
<reference evidence="2 3" key="1">
    <citation type="journal article" date="2018" name="Nat. Ecol. Evol.">
        <title>Shark genomes provide insights into elasmobranch evolution and the origin of vertebrates.</title>
        <authorList>
            <person name="Hara Y"/>
            <person name="Yamaguchi K"/>
            <person name="Onimaru K"/>
            <person name="Kadota M"/>
            <person name="Koyanagi M"/>
            <person name="Keeley SD"/>
            <person name="Tatsumi K"/>
            <person name="Tanaka K"/>
            <person name="Motone F"/>
            <person name="Kageyama Y"/>
            <person name="Nozu R"/>
            <person name="Adachi N"/>
            <person name="Nishimura O"/>
            <person name="Nakagawa R"/>
            <person name="Tanegashima C"/>
            <person name="Kiyatake I"/>
            <person name="Matsumoto R"/>
            <person name="Murakumo K"/>
            <person name="Nishida K"/>
            <person name="Terakita A"/>
            <person name="Kuratani S"/>
            <person name="Sato K"/>
            <person name="Hyodo S Kuraku.S."/>
        </authorList>
    </citation>
    <scope>NUCLEOTIDE SEQUENCE [LARGE SCALE GENOMIC DNA]</scope>
</reference>
<organism evidence="2 3">
    <name type="scientific">Scyliorhinus torazame</name>
    <name type="common">Cloudy catshark</name>
    <name type="synonym">Catulus torazame</name>
    <dbReference type="NCBI Taxonomy" id="75743"/>
    <lineage>
        <taxon>Eukaryota</taxon>
        <taxon>Metazoa</taxon>
        <taxon>Chordata</taxon>
        <taxon>Craniata</taxon>
        <taxon>Vertebrata</taxon>
        <taxon>Chondrichthyes</taxon>
        <taxon>Elasmobranchii</taxon>
        <taxon>Galeomorphii</taxon>
        <taxon>Galeoidea</taxon>
        <taxon>Carcharhiniformes</taxon>
        <taxon>Scyliorhinidae</taxon>
        <taxon>Scyliorhinus</taxon>
    </lineage>
</organism>
<accession>A0A401NNW6</accession>
<proteinExistence type="predicted"/>
<sequence length="140" mass="16098">MQLVSLIAVFALATISVLTDDTTQLKEDEAKRVLTTTRVKSPASEESRCVCKVGHLEFGYKVKQSHDRTGNKCPCQKAINIIKRKWKDVVLSRKGRTKRYCLKPGKTLWRGQRRFYCVESWHRVKKCKSCNPISFIPTPL</sequence>
<evidence type="ECO:0000313" key="3">
    <source>
        <dbReference type="Proteomes" id="UP000288216"/>
    </source>
</evidence>
<gene>
    <name evidence="2" type="ORF">scyTo_0013081</name>
</gene>
<comment type="caution">
    <text evidence="2">The sequence shown here is derived from an EMBL/GenBank/DDBJ whole genome shotgun (WGS) entry which is preliminary data.</text>
</comment>
<evidence type="ECO:0000313" key="2">
    <source>
        <dbReference type="EMBL" id="GCB62570.1"/>
    </source>
</evidence>
<name>A0A401NNW6_SCYTO</name>
<keyword evidence="3" id="KW-1185">Reference proteome</keyword>
<protein>
    <recommendedName>
        <fullName evidence="4">Chemokine interleukin-8-like domain-containing protein</fullName>
    </recommendedName>
</protein>
<dbReference type="Proteomes" id="UP000288216">
    <property type="component" value="Unassembled WGS sequence"/>
</dbReference>
<feature type="signal peptide" evidence="1">
    <location>
        <begin position="1"/>
        <end position="19"/>
    </location>
</feature>